<gene>
    <name evidence="2" type="ORF">ACFQ4A_00245</name>
</gene>
<dbReference type="Proteomes" id="UP001597178">
    <property type="component" value="Unassembled WGS sequence"/>
</dbReference>
<dbReference type="Pfam" id="PF13349">
    <property type="entry name" value="DUF4097"/>
    <property type="match status" value="1"/>
</dbReference>
<name>A0ABW3ZP44_9BACI</name>
<accession>A0ABW3ZP44</accession>
<organism evidence="2 3">
    <name type="scientific">Lentibacillus salinarum</name>
    <dbReference type="NCBI Taxonomy" id="446820"/>
    <lineage>
        <taxon>Bacteria</taxon>
        <taxon>Bacillati</taxon>
        <taxon>Bacillota</taxon>
        <taxon>Bacilli</taxon>
        <taxon>Bacillales</taxon>
        <taxon>Bacillaceae</taxon>
        <taxon>Lentibacillus</taxon>
    </lineage>
</organism>
<dbReference type="RefSeq" id="WP_382396786.1">
    <property type="nucleotide sequence ID" value="NZ_JBHTNH010000001.1"/>
</dbReference>
<evidence type="ECO:0000313" key="2">
    <source>
        <dbReference type="EMBL" id="MFD1360100.1"/>
    </source>
</evidence>
<proteinExistence type="predicted"/>
<evidence type="ECO:0000259" key="1">
    <source>
        <dbReference type="Pfam" id="PF13349"/>
    </source>
</evidence>
<keyword evidence="3" id="KW-1185">Reference proteome</keyword>
<sequence length="267" mass="29395">MSSIKKISIVASVLLLVGVIGSLITFNTINNSVPVSEEAIIDDNLTDIEIRADNEQVRLNSTDDDKAKVALSGRITEGIKKQLNVDVEGSTLSIELEDEDRKFFKFFDFIGTSLTLNVYLPEKAYESLQVDIDNGSFQAEQFSIKNVEAEVDNGYLEMKNIAATMITTEVDNGKVFLENTEGNINGKVNNGKIYLKTKNLDRPITLESNNGNIRIETDKEPTNTIFDIKTDNGNATVFGSSNWDTVTGDGDNLIKLTTNNGNINVVK</sequence>
<feature type="domain" description="DUF4097" evidence="1">
    <location>
        <begin position="46"/>
        <end position="180"/>
    </location>
</feature>
<dbReference type="InterPro" id="IPR025164">
    <property type="entry name" value="Toastrack_DUF4097"/>
</dbReference>
<comment type="caution">
    <text evidence="2">The sequence shown here is derived from an EMBL/GenBank/DDBJ whole genome shotgun (WGS) entry which is preliminary data.</text>
</comment>
<dbReference type="EMBL" id="JBHTNH010000001">
    <property type="protein sequence ID" value="MFD1360100.1"/>
    <property type="molecule type" value="Genomic_DNA"/>
</dbReference>
<dbReference type="Gene3D" id="2.160.20.120">
    <property type="match status" value="1"/>
</dbReference>
<reference evidence="3" key="1">
    <citation type="journal article" date="2019" name="Int. J. Syst. Evol. Microbiol.">
        <title>The Global Catalogue of Microorganisms (GCM) 10K type strain sequencing project: providing services to taxonomists for standard genome sequencing and annotation.</title>
        <authorList>
            <consortium name="The Broad Institute Genomics Platform"/>
            <consortium name="The Broad Institute Genome Sequencing Center for Infectious Disease"/>
            <person name="Wu L."/>
            <person name="Ma J."/>
        </authorList>
    </citation>
    <scope>NUCLEOTIDE SEQUENCE [LARGE SCALE GENOMIC DNA]</scope>
    <source>
        <strain evidence="3">CCUG 54822</strain>
    </source>
</reference>
<protein>
    <submittedName>
        <fullName evidence="2">DUF4097 family beta strand repeat-containing protein</fullName>
    </submittedName>
</protein>
<evidence type="ECO:0000313" key="3">
    <source>
        <dbReference type="Proteomes" id="UP001597178"/>
    </source>
</evidence>